<keyword evidence="9" id="KW-1185">Reference proteome</keyword>
<dbReference type="HAMAP" id="MF_01685">
    <property type="entry name" value="FENR2"/>
    <property type="match status" value="1"/>
</dbReference>
<reference evidence="8 9" key="1">
    <citation type="submission" date="2016-09" db="EMBL/GenBank/DDBJ databases">
        <title>Pseudonocardia autotrophica DSM535, a candidate organism with high potential of specific P450 cytochromes.</title>
        <authorList>
            <person name="Grumaz C."/>
            <person name="Vainshtein Y."/>
            <person name="Kirstahler P."/>
            <person name="Sohn K."/>
        </authorList>
    </citation>
    <scope>NUCLEOTIDE SEQUENCE [LARGE SCALE GENOMIC DNA]</scope>
    <source>
        <strain evidence="8 9">DSM 535</strain>
    </source>
</reference>
<dbReference type="Gene3D" id="3.50.50.60">
    <property type="entry name" value="FAD/NAD(P)-binding domain"/>
    <property type="match status" value="2"/>
</dbReference>
<dbReference type="GO" id="GO:0050661">
    <property type="term" value="F:NADP binding"/>
    <property type="evidence" value="ECO:0007669"/>
    <property type="project" value="UniProtKB-UniRule"/>
</dbReference>
<dbReference type="EMBL" id="MIGB01000004">
    <property type="protein sequence ID" value="OSY42905.1"/>
    <property type="molecule type" value="Genomic_DNA"/>
</dbReference>
<gene>
    <name evidence="8" type="ORF">BG845_01147</name>
</gene>
<dbReference type="STRING" id="2074.BG845_01147"/>
<evidence type="ECO:0000256" key="5">
    <source>
        <dbReference type="ARBA" id="ARBA00048132"/>
    </source>
</evidence>
<dbReference type="PRINTS" id="PR00469">
    <property type="entry name" value="PNDRDTASEII"/>
</dbReference>
<dbReference type="InterPro" id="IPR050097">
    <property type="entry name" value="Ferredoxin-NADP_redctase_2"/>
</dbReference>
<dbReference type="Pfam" id="PF07992">
    <property type="entry name" value="Pyr_redox_2"/>
    <property type="match status" value="1"/>
</dbReference>
<feature type="binding site" evidence="6">
    <location>
        <position position="280"/>
    </location>
    <ligand>
        <name>FAD</name>
        <dbReference type="ChEBI" id="CHEBI:57692"/>
    </ligand>
</feature>
<comment type="similarity">
    <text evidence="6">Belongs to the ferredoxin--NADP reductase type 2 family.</text>
</comment>
<dbReference type="GO" id="GO:0050660">
    <property type="term" value="F:flavin adenine dinucleotide binding"/>
    <property type="evidence" value="ECO:0007669"/>
    <property type="project" value="UniProtKB-UniRule"/>
</dbReference>
<accession>A0A1Y2N608</accession>
<keyword evidence="1 6" id="KW-0285">Flavoprotein</keyword>
<keyword evidence="4 6" id="KW-0560">Oxidoreductase</keyword>
<sequence length="324" mass="34258">MSGELAADLVVVGAGPTGLYATYYAGFRGLSVVVVDALDQLGGQMSVLYPEKPVFDVAGFPRVRAQDLVDSLVEQAAPAEPTYLLGHDAVELEQFDDGVAVTTDRGVRIRAGALLITGGMGRFTPRPLPAGGDYAGRGLRYAVPRPAELTGRDVLIVGGGDSAVDWALCLEPLAASVTLVHRRDAFRAHERSVTELRASSVRLLTPFEVHDVRGDERVAEVDVSGPDGVQTLRVDEIVAALGFKADLAALSSWGIGMSRRHIAVDRSMRTTLPRVFAAGDITDFEGKVRLISVGFGEAALAVNNLVPLVRPDLPVVPGHSSDAA</sequence>
<evidence type="ECO:0000256" key="1">
    <source>
        <dbReference type="ARBA" id="ARBA00022630"/>
    </source>
</evidence>
<feature type="binding site" evidence="6">
    <location>
        <position position="49"/>
    </location>
    <ligand>
        <name>FAD</name>
        <dbReference type="ChEBI" id="CHEBI:57692"/>
    </ligand>
</feature>
<dbReference type="SUPFAM" id="SSF51905">
    <property type="entry name" value="FAD/NAD(P)-binding domain"/>
    <property type="match status" value="1"/>
</dbReference>
<comment type="catalytic activity">
    <reaction evidence="6">
        <text>2 reduced [2Fe-2S]-[ferredoxin] + NADP(+) + H(+) = 2 oxidized [2Fe-2S]-[ferredoxin] + NADPH</text>
        <dbReference type="Rhea" id="RHEA:20125"/>
        <dbReference type="Rhea" id="RHEA-COMP:10000"/>
        <dbReference type="Rhea" id="RHEA-COMP:10001"/>
        <dbReference type="ChEBI" id="CHEBI:15378"/>
        <dbReference type="ChEBI" id="CHEBI:33737"/>
        <dbReference type="ChEBI" id="CHEBI:33738"/>
        <dbReference type="ChEBI" id="CHEBI:57783"/>
        <dbReference type="ChEBI" id="CHEBI:58349"/>
        <dbReference type="EC" id="1.18.1.2"/>
    </reaction>
</comment>
<evidence type="ECO:0000313" key="9">
    <source>
        <dbReference type="Proteomes" id="UP000194360"/>
    </source>
</evidence>
<feature type="binding site" evidence="6">
    <location>
        <position position="89"/>
    </location>
    <ligand>
        <name>FAD</name>
        <dbReference type="ChEBI" id="CHEBI:57692"/>
    </ligand>
</feature>
<protein>
    <recommendedName>
        <fullName evidence="6">Ferredoxin--NADP reductase</fullName>
        <shortName evidence="6">FNR</shortName>
        <shortName evidence="6">Fd-NADP(+) reductase</shortName>
        <ecNumber evidence="6">1.18.1.2</ecNumber>
    </recommendedName>
</protein>
<dbReference type="OrthoDB" id="9806179at2"/>
<dbReference type="EC" id="1.18.1.2" evidence="6"/>
<proteinExistence type="inferred from homology"/>
<dbReference type="RefSeq" id="WP_085911450.1">
    <property type="nucleotide sequence ID" value="NZ_AP018920.1"/>
</dbReference>
<name>A0A1Y2N608_PSEAH</name>
<dbReference type="Proteomes" id="UP000194360">
    <property type="component" value="Unassembled WGS sequence"/>
</dbReference>
<keyword evidence="2 6" id="KW-0274">FAD</keyword>
<feature type="binding site" evidence="6">
    <location>
        <position position="36"/>
    </location>
    <ligand>
        <name>FAD</name>
        <dbReference type="ChEBI" id="CHEBI:57692"/>
    </ligand>
</feature>
<dbReference type="InterPro" id="IPR022890">
    <property type="entry name" value="Fd--NADP_Rdtase_type_2"/>
</dbReference>
<evidence type="ECO:0000313" key="8">
    <source>
        <dbReference type="EMBL" id="OSY42905.1"/>
    </source>
</evidence>
<feature type="binding site" evidence="6">
    <location>
        <position position="44"/>
    </location>
    <ligand>
        <name>FAD</name>
        <dbReference type="ChEBI" id="CHEBI:57692"/>
    </ligand>
</feature>
<dbReference type="GO" id="GO:0004791">
    <property type="term" value="F:thioredoxin-disulfide reductase (NADPH) activity"/>
    <property type="evidence" value="ECO:0007669"/>
    <property type="project" value="UniProtKB-EC"/>
</dbReference>
<comment type="catalytic activity">
    <reaction evidence="5">
        <text>[thioredoxin]-dithiol + NADP(+) = [thioredoxin]-disulfide + NADPH + H(+)</text>
        <dbReference type="Rhea" id="RHEA:20345"/>
        <dbReference type="Rhea" id="RHEA-COMP:10698"/>
        <dbReference type="Rhea" id="RHEA-COMP:10700"/>
        <dbReference type="ChEBI" id="CHEBI:15378"/>
        <dbReference type="ChEBI" id="CHEBI:29950"/>
        <dbReference type="ChEBI" id="CHEBI:50058"/>
        <dbReference type="ChEBI" id="CHEBI:57783"/>
        <dbReference type="ChEBI" id="CHEBI:58349"/>
        <dbReference type="EC" id="1.8.1.9"/>
    </reaction>
</comment>
<comment type="caution">
    <text evidence="8">The sequence shown here is derived from an EMBL/GenBank/DDBJ whole genome shotgun (WGS) entry which is preliminary data.</text>
</comment>
<keyword evidence="3 6" id="KW-0521">NADP</keyword>
<dbReference type="InterPro" id="IPR023753">
    <property type="entry name" value="FAD/NAD-binding_dom"/>
</dbReference>
<comment type="cofactor">
    <cofactor evidence="6">
        <name>FAD</name>
        <dbReference type="ChEBI" id="CHEBI:57692"/>
    </cofactor>
    <text evidence="6">Binds 1 FAD per subunit.</text>
</comment>
<dbReference type="InterPro" id="IPR036188">
    <property type="entry name" value="FAD/NAD-bd_sf"/>
</dbReference>
<dbReference type="PRINTS" id="PR00368">
    <property type="entry name" value="FADPNR"/>
</dbReference>
<dbReference type="PANTHER" id="PTHR48105">
    <property type="entry name" value="THIOREDOXIN REDUCTASE 1-RELATED-RELATED"/>
    <property type="match status" value="1"/>
</dbReference>
<evidence type="ECO:0000256" key="6">
    <source>
        <dbReference type="HAMAP-Rule" id="MF_01685"/>
    </source>
</evidence>
<dbReference type="AlphaFoldDB" id="A0A1Y2N608"/>
<feature type="binding site" evidence="6">
    <location>
        <position position="123"/>
    </location>
    <ligand>
        <name>FAD</name>
        <dbReference type="ChEBI" id="CHEBI:57692"/>
    </ligand>
</feature>
<evidence type="ECO:0000259" key="7">
    <source>
        <dbReference type="Pfam" id="PF07992"/>
    </source>
</evidence>
<evidence type="ECO:0000256" key="3">
    <source>
        <dbReference type="ARBA" id="ARBA00022857"/>
    </source>
</evidence>
<dbReference type="GO" id="GO:0004324">
    <property type="term" value="F:ferredoxin-NADP+ reductase activity"/>
    <property type="evidence" value="ECO:0007669"/>
    <property type="project" value="UniProtKB-UniRule"/>
</dbReference>
<comment type="subunit">
    <text evidence="6">Homodimer.</text>
</comment>
<evidence type="ECO:0000256" key="4">
    <source>
        <dbReference type="ARBA" id="ARBA00023002"/>
    </source>
</evidence>
<feature type="domain" description="FAD/NAD(P)-binding" evidence="7">
    <location>
        <begin position="8"/>
        <end position="295"/>
    </location>
</feature>
<feature type="binding site" evidence="6">
    <location>
        <position position="17"/>
    </location>
    <ligand>
        <name>FAD</name>
        <dbReference type="ChEBI" id="CHEBI:57692"/>
    </ligand>
</feature>
<feature type="binding site" evidence="6">
    <location>
        <position position="321"/>
    </location>
    <ligand>
        <name>FAD</name>
        <dbReference type="ChEBI" id="CHEBI:57692"/>
    </ligand>
</feature>
<evidence type="ECO:0000256" key="2">
    <source>
        <dbReference type="ARBA" id="ARBA00022827"/>
    </source>
</evidence>
<organism evidence="8 9">
    <name type="scientific">Pseudonocardia autotrophica</name>
    <name type="common">Amycolata autotrophica</name>
    <name type="synonym">Nocardia autotrophica</name>
    <dbReference type="NCBI Taxonomy" id="2074"/>
    <lineage>
        <taxon>Bacteria</taxon>
        <taxon>Bacillati</taxon>
        <taxon>Actinomycetota</taxon>
        <taxon>Actinomycetes</taxon>
        <taxon>Pseudonocardiales</taxon>
        <taxon>Pseudonocardiaceae</taxon>
        <taxon>Pseudonocardia</taxon>
    </lineage>
</organism>